<dbReference type="AlphaFoldDB" id="A0A918XXA0"/>
<evidence type="ECO:0000313" key="3">
    <source>
        <dbReference type="Proteomes" id="UP000630353"/>
    </source>
</evidence>
<comment type="caution">
    <text evidence="2">The sequence shown here is derived from an EMBL/GenBank/DDBJ whole genome shotgun (WGS) entry which is preliminary data.</text>
</comment>
<reference evidence="2" key="2">
    <citation type="submission" date="2020-09" db="EMBL/GenBank/DDBJ databases">
        <authorList>
            <person name="Sun Q."/>
            <person name="Kim S."/>
        </authorList>
    </citation>
    <scope>NUCLEOTIDE SEQUENCE</scope>
    <source>
        <strain evidence="2">KCTC 42651</strain>
    </source>
</reference>
<evidence type="ECO:0000313" key="2">
    <source>
        <dbReference type="EMBL" id="GHD63420.1"/>
    </source>
</evidence>
<dbReference type="SUPFAM" id="SSF54637">
    <property type="entry name" value="Thioesterase/thiol ester dehydrase-isomerase"/>
    <property type="match status" value="1"/>
</dbReference>
<dbReference type="InterPro" id="IPR002539">
    <property type="entry name" value="MaoC-like_dom"/>
</dbReference>
<name>A0A918XXA0_9PROT</name>
<dbReference type="Gene3D" id="3.10.129.10">
    <property type="entry name" value="Hotdog Thioesterase"/>
    <property type="match status" value="1"/>
</dbReference>
<dbReference type="PANTHER" id="PTHR43664">
    <property type="entry name" value="MONOAMINE OXIDASE-RELATED"/>
    <property type="match status" value="1"/>
</dbReference>
<protein>
    <submittedName>
        <fullName evidence="2">Acyl dehydratase</fullName>
    </submittedName>
</protein>
<dbReference type="RefSeq" id="WP_229837532.1">
    <property type="nucleotide sequence ID" value="NZ_BMZS01000016.1"/>
</dbReference>
<evidence type="ECO:0000259" key="1">
    <source>
        <dbReference type="Pfam" id="PF01575"/>
    </source>
</evidence>
<dbReference type="EMBL" id="BMZS01000016">
    <property type="protein sequence ID" value="GHD63420.1"/>
    <property type="molecule type" value="Genomic_DNA"/>
</dbReference>
<proteinExistence type="predicted"/>
<feature type="domain" description="MaoC-like" evidence="1">
    <location>
        <begin position="19"/>
        <end position="127"/>
    </location>
</feature>
<gene>
    <name evidence="2" type="ORF">GCM10017083_53650</name>
</gene>
<accession>A0A918XXA0</accession>
<dbReference type="PANTHER" id="PTHR43664:SF1">
    <property type="entry name" value="BETA-METHYLMALYL-COA DEHYDRATASE"/>
    <property type="match status" value="1"/>
</dbReference>
<dbReference type="InterPro" id="IPR029069">
    <property type="entry name" value="HotDog_dom_sf"/>
</dbReference>
<organism evidence="2 3">
    <name type="scientific">Thalassobaculum fulvum</name>
    <dbReference type="NCBI Taxonomy" id="1633335"/>
    <lineage>
        <taxon>Bacteria</taxon>
        <taxon>Pseudomonadati</taxon>
        <taxon>Pseudomonadota</taxon>
        <taxon>Alphaproteobacteria</taxon>
        <taxon>Rhodospirillales</taxon>
        <taxon>Thalassobaculaceae</taxon>
        <taxon>Thalassobaculum</taxon>
    </lineage>
</organism>
<keyword evidence="3" id="KW-1185">Reference proteome</keyword>
<dbReference type="InterPro" id="IPR052342">
    <property type="entry name" value="MCH/BMMD"/>
</dbReference>
<reference evidence="2" key="1">
    <citation type="journal article" date="2014" name="Int. J. Syst. Evol. Microbiol.">
        <title>Complete genome sequence of Corynebacterium casei LMG S-19264T (=DSM 44701T), isolated from a smear-ripened cheese.</title>
        <authorList>
            <consortium name="US DOE Joint Genome Institute (JGI-PGF)"/>
            <person name="Walter F."/>
            <person name="Albersmeier A."/>
            <person name="Kalinowski J."/>
            <person name="Ruckert C."/>
        </authorList>
    </citation>
    <scope>NUCLEOTIDE SEQUENCE</scope>
    <source>
        <strain evidence="2">KCTC 42651</strain>
    </source>
</reference>
<dbReference type="Pfam" id="PF01575">
    <property type="entry name" value="MaoC_dehydratas"/>
    <property type="match status" value="1"/>
</dbReference>
<dbReference type="Proteomes" id="UP000630353">
    <property type="component" value="Unassembled WGS sequence"/>
</dbReference>
<sequence>MTGAAIPGARYFEDFAVGDVIESQSATLTESQIMDFALAWDPQPFHVSKPAAEASMFGGLIASGFHTLALTFRLFWQGGPIQHTNLGGLGLDNLRWPKPVRPGDTLRVTVEVLELRPSSSRPFGHVRLKYTTRNQHDETVLTAELLHLVAKRPG</sequence>
<dbReference type="CDD" id="cd03454">
    <property type="entry name" value="YdeM"/>
    <property type="match status" value="1"/>
</dbReference>